<organism evidence="4 5">
    <name type="scientific">Microbacterium soli</name>
    <dbReference type="NCBI Taxonomy" id="446075"/>
    <lineage>
        <taxon>Bacteria</taxon>
        <taxon>Bacillati</taxon>
        <taxon>Actinomycetota</taxon>
        <taxon>Actinomycetes</taxon>
        <taxon>Micrococcales</taxon>
        <taxon>Microbacteriaceae</taxon>
        <taxon>Microbacterium</taxon>
    </lineage>
</organism>
<feature type="region of interest" description="Disordered" evidence="2">
    <location>
        <begin position="1069"/>
        <end position="1088"/>
    </location>
</feature>
<dbReference type="SUPFAM" id="SSF52540">
    <property type="entry name" value="P-loop containing nucleoside triphosphate hydrolases"/>
    <property type="match status" value="2"/>
</dbReference>
<feature type="coiled-coil region" evidence="1">
    <location>
        <begin position="876"/>
        <end position="903"/>
    </location>
</feature>
<comment type="caution">
    <text evidence="4">The sequence shown here is derived from an EMBL/GenBank/DDBJ whole genome shotgun (WGS) entry which is preliminary data.</text>
</comment>
<keyword evidence="5" id="KW-1185">Reference proteome</keyword>
<evidence type="ECO:0000313" key="5">
    <source>
        <dbReference type="Proteomes" id="UP001501591"/>
    </source>
</evidence>
<evidence type="ECO:0000256" key="1">
    <source>
        <dbReference type="SAM" id="Coils"/>
    </source>
</evidence>
<name>A0ABP7N400_9MICO</name>
<dbReference type="InterPro" id="IPR014862">
    <property type="entry name" value="TrwC"/>
</dbReference>
<feature type="compositionally biased region" description="Basic and acidic residues" evidence="2">
    <location>
        <begin position="1114"/>
        <end position="1126"/>
    </location>
</feature>
<accession>A0ABP7N400</accession>
<evidence type="ECO:0000259" key="3">
    <source>
        <dbReference type="Pfam" id="PF08751"/>
    </source>
</evidence>
<dbReference type="Pfam" id="PF13604">
    <property type="entry name" value="AAA_30"/>
    <property type="match status" value="1"/>
</dbReference>
<dbReference type="InterPro" id="IPR027417">
    <property type="entry name" value="P-loop_NTPase"/>
</dbReference>
<sequence>MVSLMHGGVILFRGTGADARRYVEADRSRADDYYLGADASVADFTALDGAGNVTVALGLHPEAYAAWVDWASPLTGESMGRPRLPGEGRQGSPRFAEMVVNAPKSLSIAAALHPEVSAALDRAQQDAVAEIQRWLAQHSVTRVGPRGKQEVVPVQQLQTVAVSHRTSRAGDPHRHIHFQIGTRVWAAGKRRALDTAALFRQQGAIRALGTAVIAAHPELAEVLDRHGLTLDPVSGEVVELERFNGVMSKRGEQVRRHLERFEAEWEAAHPGESMGPVVSARLAAKAWAHERPAKKPTTLREEQAWVTELHDVGYDPARLRRPARRTPASLDDLSVQTVANRALDRCAAGGSAWTRHTVQEHATRIMTEYGVQAAPAEIREFVNVATALAMEDCFSILPPGTPAPEHVAHRTSLRVVQAETELRDLIAARIPQQDPEHPDVSRAARRRGLDAGQERAAAAVASTDPLVIGEGAAGSGKTTMLGVAVEAAALHGRASRVVAPTLRAAQVAHDELGVPATSVAALVHAHGWRWNSDGVWTRLAPGDTDPDTGHTYHGPVEGARLARGERVIVDEAGMLDQDTAIALLTVCDEAGATVALVGDRAQLAAVGRGGVLDMAAQLRGRTFDMAQVHRFTDRAYADLTVRMRDGGNPGEVFDQLTALGLVRLHASNEDVREHIAKRSREGETVTVTSNDEARAVNARIREERVARGEVDDHRTATGNDGLPIGAGDVIQTRKNNTSIGVANRQNWIVQRVEQDGALRVREAGNGRKRQRTVRLPAEYVAEHAHLSYAATAYGVQGATVTGSHTILTDATSAAGVYVGMTRGREQNLLHVVAETQEQAREQFIAAMERDRADRGLTDATERAADAVRGLVNDGPVRLVQTERARLTQLIERAEQHAALFEDAAARFAAQKQAHHVEAEEHAERVTHAKALAEHTRHAFTAEVETRVRTDGQELVEARAQLQAARDAARAAKFGRRRTAARDINTAEESVAKIEQRVTQTWGTSPSLLRPVAEWATKIATEHADAHSEVQVAEQALSDTEAARQQAAQRQAVERDRLTVEVYGAEQARQMRGTFRTPNPKADAERARKRAADARRVIAELDARPVAEAAEWLAQRREQQRAEREALQARQEALTRRNAGLTRTGPDQRREGPGRSL</sequence>
<gene>
    <name evidence="4" type="ORF">GCM10022383_11520</name>
</gene>
<dbReference type="Gene3D" id="3.40.50.300">
    <property type="entry name" value="P-loop containing nucleotide triphosphate hydrolases"/>
    <property type="match status" value="2"/>
</dbReference>
<reference evidence="5" key="1">
    <citation type="journal article" date="2019" name="Int. J. Syst. Evol. Microbiol.">
        <title>The Global Catalogue of Microorganisms (GCM) 10K type strain sequencing project: providing services to taxonomists for standard genome sequencing and annotation.</title>
        <authorList>
            <consortium name="The Broad Institute Genomics Platform"/>
            <consortium name="The Broad Institute Genome Sequencing Center for Infectious Disease"/>
            <person name="Wu L."/>
            <person name="Ma J."/>
        </authorList>
    </citation>
    <scope>NUCLEOTIDE SEQUENCE [LARGE SCALE GENOMIC DNA]</scope>
    <source>
        <strain evidence="5">JCM 17024</strain>
    </source>
</reference>
<feature type="compositionally biased region" description="Basic and acidic residues" evidence="2">
    <location>
        <begin position="1145"/>
        <end position="1156"/>
    </location>
</feature>
<dbReference type="Proteomes" id="UP001501591">
    <property type="component" value="Unassembled WGS sequence"/>
</dbReference>
<dbReference type="NCBIfam" id="NF041492">
    <property type="entry name" value="MobF"/>
    <property type="match status" value="1"/>
</dbReference>
<feature type="region of interest" description="Disordered" evidence="2">
    <location>
        <begin position="1114"/>
        <end position="1156"/>
    </location>
</feature>
<proteinExistence type="predicted"/>
<evidence type="ECO:0000313" key="4">
    <source>
        <dbReference type="EMBL" id="GAA3934814.1"/>
    </source>
</evidence>
<dbReference type="SUPFAM" id="SSF55464">
    <property type="entry name" value="Origin of replication-binding domain, RBD-like"/>
    <property type="match status" value="1"/>
</dbReference>
<protein>
    <recommendedName>
        <fullName evidence="3">TrwC relaxase domain-containing protein</fullName>
    </recommendedName>
</protein>
<feature type="domain" description="TrwC relaxase" evidence="3">
    <location>
        <begin position="18"/>
        <end position="310"/>
    </location>
</feature>
<dbReference type="Gene3D" id="2.30.30.940">
    <property type="match status" value="1"/>
</dbReference>
<dbReference type="Pfam" id="PF08751">
    <property type="entry name" value="TrwC"/>
    <property type="match status" value="1"/>
</dbReference>
<evidence type="ECO:0000256" key="2">
    <source>
        <dbReference type="SAM" id="MobiDB-lite"/>
    </source>
</evidence>
<dbReference type="EMBL" id="BAABCP010000001">
    <property type="protein sequence ID" value="GAA3934814.1"/>
    <property type="molecule type" value="Genomic_DNA"/>
</dbReference>
<keyword evidence="1" id="KW-0175">Coiled coil</keyword>